<gene>
    <name evidence="4" type="ORF">METZ01_LOCUS432588</name>
</gene>
<feature type="non-terminal residue" evidence="4">
    <location>
        <position position="32"/>
    </location>
</feature>
<proteinExistence type="inferred from homology"/>
<evidence type="ECO:0008006" key="5">
    <source>
        <dbReference type="Google" id="ProtNLM"/>
    </source>
</evidence>
<reference evidence="4" key="1">
    <citation type="submission" date="2018-05" db="EMBL/GenBank/DDBJ databases">
        <authorList>
            <person name="Lanie J.A."/>
            <person name="Ng W.-L."/>
            <person name="Kazmierczak K.M."/>
            <person name="Andrzejewski T.M."/>
            <person name="Davidsen T.M."/>
            <person name="Wayne K.J."/>
            <person name="Tettelin H."/>
            <person name="Glass J.I."/>
            <person name="Rusch D."/>
            <person name="Podicherti R."/>
            <person name="Tsui H.-C.T."/>
            <person name="Winkler M.E."/>
        </authorList>
    </citation>
    <scope>NUCLEOTIDE SEQUENCE</scope>
</reference>
<dbReference type="NCBIfam" id="TIGR00012">
    <property type="entry name" value="L29"/>
    <property type="match status" value="1"/>
</dbReference>
<accession>A0A382Y927</accession>
<comment type="similarity">
    <text evidence="1">Belongs to the universal ribosomal protein uL29 family.</text>
</comment>
<dbReference type="SUPFAM" id="SSF46561">
    <property type="entry name" value="Ribosomal protein L29 (L29p)"/>
    <property type="match status" value="1"/>
</dbReference>
<evidence type="ECO:0000313" key="4">
    <source>
        <dbReference type="EMBL" id="SVD79734.1"/>
    </source>
</evidence>
<keyword evidence="3" id="KW-0687">Ribonucleoprotein</keyword>
<keyword evidence="2" id="KW-0689">Ribosomal protein</keyword>
<evidence type="ECO:0000256" key="3">
    <source>
        <dbReference type="ARBA" id="ARBA00023274"/>
    </source>
</evidence>
<dbReference type="Pfam" id="PF00831">
    <property type="entry name" value="Ribosomal_L29"/>
    <property type="match status" value="1"/>
</dbReference>
<dbReference type="Gene3D" id="1.10.287.310">
    <property type="match status" value="1"/>
</dbReference>
<dbReference type="InterPro" id="IPR001854">
    <property type="entry name" value="Ribosomal_uL29"/>
</dbReference>
<dbReference type="GO" id="GO:1990904">
    <property type="term" value="C:ribonucleoprotein complex"/>
    <property type="evidence" value="ECO:0007669"/>
    <property type="project" value="UniProtKB-KW"/>
</dbReference>
<evidence type="ECO:0000256" key="1">
    <source>
        <dbReference type="ARBA" id="ARBA00009254"/>
    </source>
</evidence>
<dbReference type="AlphaFoldDB" id="A0A382Y927"/>
<protein>
    <recommendedName>
        <fullName evidence="5">Ribosomal protein L29</fullName>
    </recommendedName>
</protein>
<dbReference type="GO" id="GO:0005840">
    <property type="term" value="C:ribosome"/>
    <property type="evidence" value="ECO:0007669"/>
    <property type="project" value="UniProtKB-KW"/>
</dbReference>
<sequence length="32" mass="3927">MKNKEIDKLSVDELNNKINSLKKDLFNFRFRK</sequence>
<dbReference type="GO" id="GO:0006412">
    <property type="term" value="P:translation"/>
    <property type="evidence" value="ECO:0007669"/>
    <property type="project" value="InterPro"/>
</dbReference>
<name>A0A382Y927_9ZZZZ</name>
<evidence type="ECO:0000256" key="2">
    <source>
        <dbReference type="ARBA" id="ARBA00022980"/>
    </source>
</evidence>
<dbReference type="InterPro" id="IPR036049">
    <property type="entry name" value="Ribosomal_uL29_sf"/>
</dbReference>
<dbReference type="GO" id="GO:0003735">
    <property type="term" value="F:structural constituent of ribosome"/>
    <property type="evidence" value="ECO:0007669"/>
    <property type="project" value="InterPro"/>
</dbReference>
<dbReference type="EMBL" id="UINC01173890">
    <property type="protein sequence ID" value="SVD79734.1"/>
    <property type="molecule type" value="Genomic_DNA"/>
</dbReference>
<organism evidence="4">
    <name type="scientific">marine metagenome</name>
    <dbReference type="NCBI Taxonomy" id="408172"/>
    <lineage>
        <taxon>unclassified sequences</taxon>
        <taxon>metagenomes</taxon>
        <taxon>ecological metagenomes</taxon>
    </lineage>
</organism>